<proteinExistence type="predicted"/>
<comment type="caution">
    <text evidence="11">The sequence shown here is derived from an EMBL/GenBank/DDBJ whole genome shotgun (WGS) entry which is preliminary data.</text>
</comment>
<dbReference type="SUPFAM" id="SSF57667">
    <property type="entry name" value="beta-beta-alpha zinc fingers"/>
    <property type="match status" value="1"/>
</dbReference>
<keyword evidence="5" id="KW-0862">Zinc</keyword>
<feature type="domain" description="CTCHY-type" evidence="10">
    <location>
        <begin position="1263"/>
        <end position="1335"/>
    </location>
</feature>
<evidence type="ECO:0000256" key="8">
    <source>
        <dbReference type="SAM" id="MobiDB-lite"/>
    </source>
</evidence>
<dbReference type="OrthoDB" id="427030at2759"/>
<dbReference type="Pfam" id="PF00096">
    <property type="entry name" value="zf-C2H2"/>
    <property type="match status" value="3"/>
</dbReference>
<keyword evidence="3" id="KW-0677">Repeat</keyword>
<feature type="region of interest" description="Disordered" evidence="8">
    <location>
        <begin position="1772"/>
        <end position="1864"/>
    </location>
</feature>
<evidence type="ECO:0000259" key="10">
    <source>
        <dbReference type="PROSITE" id="PS51270"/>
    </source>
</evidence>
<feature type="compositionally biased region" description="Polar residues" evidence="8">
    <location>
        <begin position="836"/>
        <end position="863"/>
    </location>
</feature>
<dbReference type="EMBL" id="CAJFCJ010000011">
    <property type="protein sequence ID" value="CAD5120005.1"/>
    <property type="molecule type" value="Genomic_DNA"/>
</dbReference>
<feature type="region of interest" description="Disordered" evidence="8">
    <location>
        <begin position="702"/>
        <end position="738"/>
    </location>
</feature>
<feature type="compositionally biased region" description="Basic and acidic residues" evidence="8">
    <location>
        <begin position="2268"/>
        <end position="2279"/>
    </location>
</feature>
<feature type="region of interest" description="Disordered" evidence="8">
    <location>
        <begin position="1693"/>
        <end position="1725"/>
    </location>
</feature>
<feature type="compositionally biased region" description="Polar residues" evidence="8">
    <location>
        <begin position="2141"/>
        <end position="2154"/>
    </location>
</feature>
<sequence length="2413" mass="273096">MNLEDYTREIHRLLRSPNIDDNLATVCGEFKKFTRDFIANTELAFEYRLIAFQNAVETFTKFRKTYPNRTELDDLGKYIFIEIARLVLGIEFHKLNESEEPRRSFKSSIVNAYSELTTAKLKCAHDFLVLQWLMVNYWTHPTLVGMMQGEDFDEERALTYLKMGEYPELFKLRIELLIESGCEPQALNLCKWCARSPVFATDVTVRLTQLLLLHRLGKMQDFYSQCYELSCCVGAKIIANLMERSGEAEQACADMARTFLLQDWTKPANYCCTAELLRMWILVQRKASDVETFLHEVSKVAHTFRNTKQLNLLCDVLHNLYEDEFIDFCTDVELQALKNDRNELNSRRPSHNSSVVSSQPVSGDDPAIAADNLAQTCRQLARLYQSSDVRMSFNCLLTALYLDPRDDTYKEILRCIQEKGEEIVEQAVVDKNDNMEKTSFEEVLDVVVSLRPSAFAPKSGVNGGWKALDAQCLHYLEEIGLKYNKKSDSFTKLEQQVRDRIRHDGNVPQLRGKVWRGVKFCGRPIAANESPKKEPGSGNEQKNAVCTHCQRTFNSPWHLKRHMRNVHGGNSGGSAVGEEAVSNTEDDLDQSDWPLIDDQEIKEYLDHEDDILPILDIMDVANEPPPTTTPSNDRLMQFQCRYCQKEFLTMRDRRRHEEWSCPKRNATNNVAKRTDFGHQCPICHKLLSTKGSLNRHIKLVHNAEVPGKTSPESNENNNEKPVSPVSEDDGGDLPSEEELEEKERLKCKFCFQRFESNSACLRHEMICAEGPTKPKNICELCGKSCRDEEEKRTHLEVEHADSTGEAVAGDFFGEGLMNLLAKEAEEADVNQQPAVINVRSHSTNSTAILSPRSTSTTSTANETPPSKSRPRPRRPSSKPSLIQLNKGKDEVHVDQHKDFPGMTRTLITVKDEPAYKGSKITCEVCSSQFVDSQTAHNHATICASPGSKQGKLKRKFIYFCPFCETVINNANSVPKHVRQCKVQPHDLEPNLMEKRCSLADCGRVFYTWPSLQAHMNWHQRQGDLPNTDPQQPVSSPSSNAIESPPGSALATPANIVYGNENLMSPVNKEEPTPYNDCLLPSNVISPPPDLSQGVKKNQQQMAMTAQLPSLGTMLGWGFDPASGSSLDVLPEPADPPYLAHPQPFSEVKEKQSQDWNCFREFVKQTISQHVLGRMSHTTPVSSSGTYQSRHLSDAEANEERLAREGNSYVGENNKRKVKLLHGEPIVSQYVVECTGCNTMFASQKRWKVHKEKRCTEDADSTSVAVYECLFCKKCYNAMMDCRRHQLNCDKCRTIQLKPADVVPEFFYVCEECSMLYTKSANYITHRIAKHGVDRDLAKRMSIERREKYKRFNEEEKRKMMEDEGKRIIEKWKSKWSGEPDKKRKKTIEEKVVTETIEDEDESWMNSHPHQQSSWLSFLQDDEYKPPPYSEVVRETQSETRKVEETNELIALADIASSAVRLSVVATPTTQQDPQTAQQYSTGLNELAKAAAKVHHQSAADKMPETANLLQRSQSYEEKDKVVPSVVQQKRHSLPEQNPLLMQVLTLGRSEEKQKEECEEEVESIGGGGEVMGDEEDEEEPEQEQEIEGEIIEEEDEPEIPQQVQEPVLKNAQVHHIKTIPEKVEAQPKSEGYQQQATLNTVTNKMTNVQNQTVTAIHVSPKVVTPLSVNVTIPSSLSSVPVDTSKLLLQTLSPTQKSPGARKVPCSSGSRRKSRPGSGSQQYFPMPEATMQLREEERPMNCECHRIDAGDKCRPCQDAIVARIVANVRKQLDEEKKKQTEGGPVGTTTTSMNVLQRNKRNRSRSTGTPTRSPRAKVVEGSSSTRSSTPSQASPRPSAPSPAVLTSNLVRTTAPIKRSGTEEDNDLTLVDTVNASLGVSSSSEVPRPNERQTAVAERVYMHANIITANIAGRPYNKLQCRHCMKEYDTFMNLAQHIQNDHRSAFVSTSIQPTKKNSLEGEEDAEVEQFTCHKCRDVKFERESSLKSHMKVFHKMEWPEAVAEMEDKKNSPVVLRVSQNSIVEGSEQVPDSVRQLIKTVTSGQKSVVQNLTNVTIVTVPYTISVTALKNVSKVIFTTSKSGPISSITSSTTTTTTPSQIHSEKKLIKTEGEDLLDDKRDEEAVVRRSRRLERLETIDYAAKEYSSSSRESTPQTKLLKSLELTRKRKVSDCSEGNSTSSEDKRISKLHLQRSLTPPDERKGPLKKNKNDDDEGCSSEGSLEERRSTRNSSQRSSTPLEDRKITRNKKDDNVEEQFEEDGRNSGTPTQLSRSDDKRSLRKRDDDDDVFSEESLDDKRLAKVLMPRSSTPQDDRKCLTRKRKEDEEDACSEGSLEDRRTTRQSIQTNPQLKERPSTPQEERRCSLRKRKEKEDDDDDDHRLTRGSLAAKKSVKVVPKRSAEESIATRQSKRLRKKTE</sequence>
<dbReference type="InterPro" id="IPR057986">
    <property type="entry name" value="TPR_Rlf/292/654"/>
</dbReference>
<evidence type="ECO:0000256" key="1">
    <source>
        <dbReference type="ARBA" id="ARBA00004123"/>
    </source>
</evidence>
<dbReference type="SMART" id="SM00355">
    <property type="entry name" value="ZnF_C2H2"/>
    <property type="match status" value="10"/>
</dbReference>
<accession>A0A7I8VWA1</accession>
<feature type="compositionally biased region" description="Polar residues" evidence="8">
    <location>
        <begin position="1027"/>
        <end position="1041"/>
    </location>
</feature>
<dbReference type="GO" id="GO:0008270">
    <property type="term" value="F:zinc ion binding"/>
    <property type="evidence" value="ECO:0007669"/>
    <property type="project" value="UniProtKB-KW"/>
</dbReference>
<feature type="region of interest" description="Disordered" evidence="8">
    <location>
        <begin position="1549"/>
        <end position="1599"/>
    </location>
</feature>
<reference evidence="11 12" key="1">
    <citation type="submission" date="2020-08" db="EMBL/GenBank/DDBJ databases">
        <authorList>
            <person name="Hejnol A."/>
        </authorList>
    </citation>
    <scope>NUCLEOTIDE SEQUENCE [LARGE SCALE GENOMIC DNA]</scope>
</reference>
<feature type="region of interest" description="Disordered" evidence="8">
    <location>
        <begin position="1020"/>
        <end position="1051"/>
    </location>
</feature>
<feature type="domain" description="C2H2-type" evidence="9">
    <location>
        <begin position="678"/>
        <end position="706"/>
    </location>
</feature>
<feature type="domain" description="C2H2-type" evidence="9">
    <location>
        <begin position="994"/>
        <end position="1023"/>
    </location>
</feature>
<dbReference type="Pfam" id="PF25580">
    <property type="entry name" value="TPR_Rlf"/>
    <property type="match status" value="1"/>
</dbReference>
<feature type="compositionally biased region" description="Acidic residues" evidence="8">
    <location>
        <begin position="2280"/>
        <end position="2290"/>
    </location>
</feature>
<feature type="compositionally biased region" description="Basic and acidic residues" evidence="8">
    <location>
        <begin position="2235"/>
        <end position="2247"/>
    </location>
</feature>
<gene>
    <name evidence="11" type="ORF">DGYR_LOCUS8169</name>
</gene>
<dbReference type="PROSITE" id="PS00028">
    <property type="entry name" value="ZINC_FINGER_C2H2_1"/>
    <property type="match status" value="6"/>
</dbReference>
<keyword evidence="4 7" id="KW-0863">Zinc-finger</keyword>
<dbReference type="PROSITE" id="PS51270">
    <property type="entry name" value="ZF_CTCHY"/>
    <property type="match status" value="1"/>
</dbReference>
<dbReference type="GO" id="GO:0000978">
    <property type="term" value="F:RNA polymerase II cis-regulatory region sequence-specific DNA binding"/>
    <property type="evidence" value="ECO:0007669"/>
    <property type="project" value="TreeGrafter"/>
</dbReference>
<evidence type="ECO:0000313" key="12">
    <source>
        <dbReference type="Proteomes" id="UP000549394"/>
    </source>
</evidence>
<dbReference type="PANTHER" id="PTHR24388:SF54">
    <property type="entry name" value="PROTEIN ESCARGOT"/>
    <property type="match status" value="1"/>
</dbReference>
<evidence type="ECO:0000313" key="11">
    <source>
        <dbReference type="EMBL" id="CAD5120005.1"/>
    </source>
</evidence>
<feature type="region of interest" description="Disordered" evidence="8">
    <location>
        <begin position="836"/>
        <end position="890"/>
    </location>
</feature>
<evidence type="ECO:0000256" key="2">
    <source>
        <dbReference type="ARBA" id="ARBA00022723"/>
    </source>
</evidence>
<feature type="compositionally biased region" description="Basic and acidic residues" evidence="8">
    <location>
        <begin position="2346"/>
        <end position="2359"/>
    </location>
</feature>
<evidence type="ECO:0000256" key="6">
    <source>
        <dbReference type="ARBA" id="ARBA00023242"/>
    </source>
</evidence>
<feature type="compositionally biased region" description="Polar residues" evidence="8">
    <location>
        <begin position="1785"/>
        <end position="1795"/>
    </location>
</feature>
<comment type="subcellular location">
    <subcellularLocation>
        <location evidence="1">Nucleus</location>
    </subcellularLocation>
</comment>
<dbReference type="InterPro" id="IPR017921">
    <property type="entry name" value="Znf_CTCHY"/>
</dbReference>
<dbReference type="PROSITE" id="PS50157">
    <property type="entry name" value="ZINC_FINGER_C2H2_2"/>
    <property type="match status" value="4"/>
</dbReference>
<feature type="compositionally biased region" description="Polar residues" evidence="8">
    <location>
        <begin position="351"/>
        <end position="361"/>
    </location>
</feature>
<dbReference type="PANTHER" id="PTHR24388">
    <property type="entry name" value="ZINC FINGER PROTEIN"/>
    <property type="match status" value="1"/>
</dbReference>
<keyword evidence="2" id="KW-0479">Metal-binding</keyword>
<dbReference type="Gene3D" id="3.30.160.60">
    <property type="entry name" value="Classic Zinc Finger"/>
    <property type="match status" value="4"/>
</dbReference>
<feature type="compositionally biased region" description="Low complexity" evidence="8">
    <location>
        <begin position="710"/>
        <end position="725"/>
    </location>
</feature>
<feature type="compositionally biased region" description="Basic residues" evidence="8">
    <location>
        <begin position="2404"/>
        <end position="2413"/>
    </location>
</feature>
<feature type="domain" description="C2H2-type" evidence="9">
    <location>
        <begin position="544"/>
        <end position="572"/>
    </location>
</feature>
<evidence type="ECO:0000256" key="7">
    <source>
        <dbReference type="PROSITE-ProRule" id="PRU00042"/>
    </source>
</evidence>
<evidence type="ECO:0000256" key="5">
    <source>
        <dbReference type="ARBA" id="ARBA00022833"/>
    </source>
</evidence>
<protein>
    <submittedName>
        <fullName evidence="11">DgyrCDS8588</fullName>
    </submittedName>
</protein>
<dbReference type="GO" id="GO:0005634">
    <property type="term" value="C:nucleus"/>
    <property type="evidence" value="ECO:0007669"/>
    <property type="project" value="UniProtKB-SubCell"/>
</dbReference>
<dbReference type="GO" id="GO:0000981">
    <property type="term" value="F:DNA-binding transcription factor activity, RNA polymerase II-specific"/>
    <property type="evidence" value="ECO:0007669"/>
    <property type="project" value="TreeGrafter"/>
</dbReference>
<keyword evidence="12" id="KW-1185">Reference proteome</keyword>
<feature type="compositionally biased region" description="Acidic residues" evidence="8">
    <location>
        <begin position="1571"/>
        <end position="1598"/>
    </location>
</feature>
<evidence type="ECO:0000259" key="9">
    <source>
        <dbReference type="PROSITE" id="PS50157"/>
    </source>
</evidence>
<organism evidence="11 12">
    <name type="scientific">Dimorphilus gyrociliatus</name>
    <dbReference type="NCBI Taxonomy" id="2664684"/>
    <lineage>
        <taxon>Eukaryota</taxon>
        <taxon>Metazoa</taxon>
        <taxon>Spiralia</taxon>
        <taxon>Lophotrochozoa</taxon>
        <taxon>Annelida</taxon>
        <taxon>Polychaeta</taxon>
        <taxon>Polychaeta incertae sedis</taxon>
        <taxon>Dinophilidae</taxon>
        <taxon>Dimorphilus</taxon>
    </lineage>
</organism>
<dbReference type="InterPro" id="IPR050527">
    <property type="entry name" value="Snail/Krueppel_Znf"/>
</dbReference>
<evidence type="ECO:0000256" key="4">
    <source>
        <dbReference type="ARBA" id="ARBA00022771"/>
    </source>
</evidence>
<feature type="region of interest" description="Disordered" evidence="8">
    <location>
        <begin position="2139"/>
        <end position="2413"/>
    </location>
</feature>
<feature type="compositionally biased region" description="Acidic residues" evidence="8">
    <location>
        <begin position="726"/>
        <end position="738"/>
    </location>
</feature>
<evidence type="ECO:0000256" key="3">
    <source>
        <dbReference type="ARBA" id="ARBA00022737"/>
    </source>
</evidence>
<dbReference type="InterPro" id="IPR013087">
    <property type="entry name" value="Znf_C2H2_type"/>
</dbReference>
<name>A0A7I8VWA1_9ANNE</name>
<feature type="domain" description="C2H2-type" evidence="9">
    <location>
        <begin position="1307"/>
        <end position="1335"/>
    </location>
</feature>
<feature type="region of interest" description="Disordered" evidence="8">
    <location>
        <begin position="343"/>
        <end position="363"/>
    </location>
</feature>
<feature type="compositionally biased region" description="Low complexity" evidence="8">
    <location>
        <begin position="1820"/>
        <end position="1834"/>
    </location>
</feature>
<dbReference type="InterPro" id="IPR036236">
    <property type="entry name" value="Znf_C2H2_sf"/>
</dbReference>
<dbReference type="Proteomes" id="UP000549394">
    <property type="component" value="Unassembled WGS sequence"/>
</dbReference>
<keyword evidence="6" id="KW-0539">Nucleus</keyword>